<evidence type="ECO:0000256" key="2">
    <source>
        <dbReference type="ARBA" id="ARBA00006991"/>
    </source>
</evidence>
<dbReference type="GO" id="GO:0000981">
    <property type="term" value="F:DNA-binding transcription factor activity, RNA polymerase II-specific"/>
    <property type="evidence" value="ECO:0007669"/>
    <property type="project" value="TreeGrafter"/>
</dbReference>
<feature type="domain" description="C2H2-type" evidence="13">
    <location>
        <begin position="708"/>
        <end position="735"/>
    </location>
</feature>
<dbReference type="GO" id="GO:0000978">
    <property type="term" value="F:RNA polymerase II cis-regulatory region sequence-specific DNA binding"/>
    <property type="evidence" value="ECO:0007669"/>
    <property type="project" value="TreeGrafter"/>
</dbReference>
<keyword evidence="5 11" id="KW-0863">Zinc-finger</keyword>
<keyword evidence="6" id="KW-0862">Zinc</keyword>
<dbReference type="FunFam" id="3.30.160.60:FF:000425">
    <property type="entry name" value="PLAG1 like zinc finger 1"/>
    <property type="match status" value="1"/>
</dbReference>
<keyword evidence="4" id="KW-0677">Repeat</keyword>
<feature type="domain" description="C2H2-type" evidence="13">
    <location>
        <begin position="265"/>
        <end position="287"/>
    </location>
</feature>
<dbReference type="FunFam" id="3.30.160.60:FF:001437">
    <property type="entry name" value="Zinc finger protein 594"/>
    <property type="match status" value="1"/>
</dbReference>
<dbReference type="VEuPathDB" id="VectorBase:AFUN009239"/>
<comment type="similarity">
    <text evidence="2">Belongs to the krueppel C2H2-type zinc-finger protein family.</text>
</comment>
<evidence type="ECO:0000256" key="3">
    <source>
        <dbReference type="ARBA" id="ARBA00022723"/>
    </source>
</evidence>
<organism evidence="14">
    <name type="scientific">Anopheles funestus</name>
    <name type="common">African malaria mosquito</name>
    <dbReference type="NCBI Taxonomy" id="62324"/>
    <lineage>
        <taxon>Eukaryota</taxon>
        <taxon>Metazoa</taxon>
        <taxon>Ecdysozoa</taxon>
        <taxon>Arthropoda</taxon>
        <taxon>Hexapoda</taxon>
        <taxon>Insecta</taxon>
        <taxon>Pterygota</taxon>
        <taxon>Neoptera</taxon>
        <taxon>Endopterygota</taxon>
        <taxon>Diptera</taxon>
        <taxon>Nematocera</taxon>
        <taxon>Culicoidea</taxon>
        <taxon>Culicidae</taxon>
        <taxon>Anophelinae</taxon>
        <taxon>Anopheles</taxon>
    </lineage>
</organism>
<keyword evidence="3" id="KW-0479">Metal-binding</keyword>
<evidence type="ECO:0000256" key="5">
    <source>
        <dbReference type="ARBA" id="ARBA00022771"/>
    </source>
</evidence>
<dbReference type="SUPFAM" id="SSF57667">
    <property type="entry name" value="beta-beta-alpha zinc fingers"/>
    <property type="match status" value="7"/>
</dbReference>
<dbReference type="FunFam" id="3.30.160.60:FF:001465">
    <property type="entry name" value="Zinc finger protein 560"/>
    <property type="match status" value="1"/>
</dbReference>
<evidence type="ECO:0000256" key="12">
    <source>
        <dbReference type="SAM" id="MobiDB-lite"/>
    </source>
</evidence>
<dbReference type="Gene3D" id="3.30.160.60">
    <property type="entry name" value="Classic Zinc Finger"/>
    <property type="match status" value="9"/>
</dbReference>
<feature type="region of interest" description="Disordered" evidence="12">
    <location>
        <begin position="462"/>
        <end position="503"/>
    </location>
</feature>
<evidence type="ECO:0000259" key="13">
    <source>
        <dbReference type="PROSITE" id="PS50157"/>
    </source>
</evidence>
<dbReference type="PROSITE" id="PS50157">
    <property type="entry name" value="ZINC_FINGER_C2H2_2"/>
    <property type="match status" value="13"/>
</dbReference>
<feature type="domain" description="C2H2-type" evidence="13">
    <location>
        <begin position="324"/>
        <end position="351"/>
    </location>
</feature>
<dbReference type="GO" id="GO:0008270">
    <property type="term" value="F:zinc ion binding"/>
    <property type="evidence" value="ECO:0007669"/>
    <property type="project" value="UniProtKB-KW"/>
</dbReference>
<reference evidence="14" key="1">
    <citation type="submission" date="2020-05" db="UniProtKB">
        <authorList>
            <consortium name="EnsemblMetazoa"/>
        </authorList>
    </citation>
    <scope>IDENTIFICATION</scope>
    <source>
        <strain evidence="14">FUMOZ</strain>
    </source>
</reference>
<evidence type="ECO:0000256" key="1">
    <source>
        <dbReference type="ARBA" id="ARBA00004123"/>
    </source>
</evidence>
<dbReference type="PROSITE" id="PS00028">
    <property type="entry name" value="ZINC_FINGER_C2H2_1"/>
    <property type="match status" value="14"/>
</dbReference>
<feature type="domain" description="C2H2-type" evidence="13">
    <location>
        <begin position="542"/>
        <end position="569"/>
    </location>
</feature>
<name>A0A182RSI9_ANOFN</name>
<evidence type="ECO:0000256" key="11">
    <source>
        <dbReference type="PROSITE-ProRule" id="PRU00042"/>
    </source>
</evidence>
<evidence type="ECO:0000256" key="8">
    <source>
        <dbReference type="ARBA" id="ARBA00023125"/>
    </source>
</evidence>
<feature type="compositionally biased region" description="Basic and acidic residues" evidence="12">
    <location>
        <begin position="464"/>
        <end position="480"/>
    </location>
</feature>
<feature type="domain" description="C2H2-type" evidence="13">
    <location>
        <begin position="353"/>
        <end position="380"/>
    </location>
</feature>
<feature type="domain" description="C2H2-type" evidence="13">
    <location>
        <begin position="678"/>
        <end position="705"/>
    </location>
</feature>
<feature type="domain" description="C2H2-type" evidence="13">
    <location>
        <begin position="381"/>
        <end position="409"/>
    </location>
</feature>
<evidence type="ECO:0000256" key="6">
    <source>
        <dbReference type="ARBA" id="ARBA00022833"/>
    </source>
</evidence>
<keyword evidence="9" id="KW-0804">Transcription</keyword>
<dbReference type="FunFam" id="3.30.160.60:FF:000446">
    <property type="entry name" value="Zinc finger protein"/>
    <property type="match status" value="1"/>
</dbReference>
<evidence type="ECO:0000256" key="9">
    <source>
        <dbReference type="ARBA" id="ARBA00023163"/>
    </source>
</evidence>
<evidence type="ECO:0000313" key="14">
    <source>
        <dbReference type="EnsemblMetazoa" id="AFUN009239-PA"/>
    </source>
</evidence>
<feature type="compositionally biased region" description="Gly residues" evidence="12">
    <location>
        <begin position="482"/>
        <end position="495"/>
    </location>
</feature>
<dbReference type="InterPro" id="IPR013087">
    <property type="entry name" value="Znf_C2H2_type"/>
</dbReference>
<dbReference type="STRING" id="62324.A0A182RSI9"/>
<feature type="domain" description="C2H2-type" evidence="13">
    <location>
        <begin position="296"/>
        <end position="323"/>
    </location>
</feature>
<evidence type="ECO:0000256" key="7">
    <source>
        <dbReference type="ARBA" id="ARBA00023015"/>
    </source>
</evidence>
<dbReference type="Pfam" id="PF00096">
    <property type="entry name" value="zf-C2H2"/>
    <property type="match status" value="8"/>
</dbReference>
<dbReference type="PANTHER" id="PTHR24384">
    <property type="entry name" value="FINGER PUTATIVE TRANSCRIPTION FACTOR FAMILY-RELATED"/>
    <property type="match status" value="1"/>
</dbReference>
<protein>
    <recommendedName>
        <fullName evidence="13">C2H2-type domain-containing protein</fullName>
    </recommendedName>
</protein>
<comment type="subcellular location">
    <subcellularLocation>
        <location evidence="1">Nucleus</location>
    </subcellularLocation>
</comment>
<feature type="domain" description="C2H2-type" evidence="13">
    <location>
        <begin position="234"/>
        <end position="261"/>
    </location>
</feature>
<feature type="domain" description="C2H2-type" evidence="13">
    <location>
        <begin position="594"/>
        <end position="621"/>
    </location>
</feature>
<keyword evidence="8" id="KW-0238">DNA-binding</keyword>
<evidence type="ECO:0000256" key="4">
    <source>
        <dbReference type="ARBA" id="ARBA00022737"/>
    </source>
</evidence>
<dbReference type="AlphaFoldDB" id="A0A182RSI9"/>
<dbReference type="VEuPathDB" id="VectorBase:AFUN2_006482"/>
<dbReference type="GO" id="GO:0000122">
    <property type="term" value="P:negative regulation of transcription by RNA polymerase II"/>
    <property type="evidence" value="ECO:0007669"/>
    <property type="project" value="UniProtKB-ARBA"/>
</dbReference>
<feature type="domain" description="C2H2-type" evidence="13">
    <location>
        <begin position="410"/>
        <end position="436"/>
    </location>
</feature>
<dbReference type="SMART" id="SM00355">
    <property type="entry name" value="ZnF_C2H2"/>
    <property type="match status" value="15"/>
</dbReference>
<proteinExistence type="inferred from homology"/>
<sequence>MEYNNSYNKPYCGVISQPIPPSGSSGFFPGNDTASTFLKVPNPPYIKQESGTVGSETMIVGGTVTPPVNYSQNQHYAAEYGESVDVEKPLFYRKPFDMPYLSNPYMQPHPQQFAQHPLPHIVSHPNHHHVTHVQHQQQQHLPPPAPTVSSDMHSPQLIVTEHVQRQQHPTNFHEYFDQSDPSSMEPYAYVLQKPAVSMLNTETPSSMLSTSFSAAPAEARSPYDIGEAPEPACFKCESCPKTFDTMVKLEKHNKTHLSNGGQQDFKCRMCEKTFRTRSTLICHEKVHGENGVDNTFSCVECGKVFATAEKLQVHRRLHTGEKPYQCKVCLKHFNHQSNLIVHSRIHEKVKKALKCARCSKVLDNEERLAIHMRLHTGEKPYKCSYCDKRFNHKSTVSTHEKAAHIAANSFKCERCHKTFNQKCQLQYHEKLQEEHTIACAHCEKVFCYKASHKEHMFKVHFPRPKKELKKEQASDDRTGGVEDSGGGGGGGGGGTSSSTGNGNQGRNKFKCNVCDRRFYYKRALEVHMGVHDASLDVNVLYFSCNYCPETFTEEDSLQTHEAKHVAAGTTDFLQNMRELEQSENPANGQVDGGFRCPLCFKRFEDQHTLRDHHKTHLCSYPDCTKCGPAHSDEFDLTRSTYDASDDTRETVCNICHRQLPTFEQFQNHFHYHTSRVPFYCYHCREEFTDKRELYNHSRTHAPREPESYTCEVCAKVFSTKGNFKRHLKSHETVRAFACDRCSKQYDYKSALEVHLKRSHGIEL</sequence>
<evidence type="ECO:0000256" key="10">
    <source>
        <dbReference type="ARBA" id="ARBA00023242"/>
    </source>
</evidence>
<feature type="domain" description="C2H2-type" evidence="13">
    <location>
        <begin position="736"/>
        <end position="763"/>
    </location>
</feature>
<dbReference type="EnsemblMetazoa" id="AFUN009239-RA">
    <property type="protein sequence ID" value="AFUN009239-PA"/>
    <property type="gene ID" value="AFUN009239"/>
</dbReference>
<dbReference type="GO" id="GO:0005634">
    <property type="term" value="C:nucleus"/>
    <property type="evidence" value="ECO:0007669"/>
    <property type="project" value="UniProtKB-SubCell"/>
</dbReference>
<dbReference type="InterPro" id="IPR036236">
    <property type="entry name" value="Znf_C2H2_sf"/>
</dbReference>
<dbReference type="PANTHER" id="PTHR24384:SF189">
    <property type="entry name" value="C2H2-TYPE DOMAIN-CONTAINING PROTEIN-RELATED"/>
    <property type="match status" value="1"/>
</dbReference>
<keyword evidence="7" id="KW-0805">Transcription regulation</keyword>
<dbReference type="FunFam" id="3.30.160.60:FF:000621">
    <property type="entry name" value="FLT3-interacting zinc finger 1"/>
    <property type="match status" value="1"/>
</dbReference>
<dbReference type="InterPro" id="IPR050752">
    <property type="entry name" value="C2H2-ZF_domain"/>
</dbReference>
<feature type="domain" description="C2H2-type" evidence="13">
    <location>
        <begin position="509"/>
        <end position="536"/>
    </location>
</feature>
<accession>A0A182RSI9</accession>
<keyword evidence="10" id="KW-0539">Nucleus</keyword>